<dbReference type="Gene3D" id="3.40.50.1820">
    <property type="entry name" value="alpha/beta hydrolase"/>
    <property type="match status" value="1"/>
</dbReference>
<dbReference type="InterPro" id="IPR029058">
    <property type="entry name" value="AB_hydrolase_fold"/>
</dbReference>
<evidence type="ECO:0000259" key="1">
    <source>
        <dbReference type="Pfam" id="PF12697"/>
    </source>
</evidence>
<organism evidence="2 3">
    <name type="scientific">Williamsia marianensis</name>
    <dbReference type="NCBI Taxonomy" id="85044"/>
    <lineage>
        <taxon>Bacteria</taxon>
        <taxon>Bacillati</taxon>
        <taxon>Actinomycetota</taxon>
        <taxon>Actinomycetes</taxon>
        <taxon>Mycobacteriales</taxon>
        <taxon>Nocardiaceae</taxon>
        <taxon>Williamsia</taxon>
    </lineage>
</organism>
<gene>
    <name evidence="2" type="ORF">DFJ75_2098</name>
</gene>
<name>A0A495K214_WILMA</name>
<dbReference type="InterPro" id="IPR050228">
    <property type="entry name" value="Carboxylesterase_BioH"/>
</dbReference>
<dbReference type="AlphaFoldDB" id="A0A495K214"/>
<sequence length="279" mass="29893">MAIAEITSTVPTSLGGLHVRAVGNGPPAVLWHSMFVDSSSWDRVLPTLAEHRRLFLVDAPSSGKSDALVRPTDIAACASAAAELMTSLAEDLGGPVDWLGNAWGGHVGMHLAATRPDLVRTLTAISAPTTPISKPLRLKVRALAPLYRVFGPRGLPRKAIEETLFTDRTRATDTEAVALLRSSMRRVTNAAMVNAISTAILNRTDLTWAVERIDCPTLFVTTDDRGEWTPAEARAVAATMTDAREVTVADARVIPAIEQPAALSTAVIQFWNEQGDNVV</sequence>
<accession>A0A495K214</accession>
<evidence type="ECO:0000313" key="3">
    <source>
        <dbReference type="Proteomes" id="UP000274762"/>
    </source>
</evidence>
<evidence type="ECO:0000313" key="2">
    <source>
        <dbReference type="EMBL" id="RKR95280.1"/>
    </source>
</evidence>
<dbReference type="PANTHER" id="PTHR43194:SF5">
    <property type="entry name" value="PIMELOYL-[ACYL-CARRIER PROTEIN] METHYL ESTER ESTERASE"/>
    <property type="match status" value="1"/>
</dbReference>
<dbReference type="InterPro" id="IPR000073">
    <property type="entry name" value="AB_hydrolase_1"/>
</dbReference>
<dbReference type="PANTHER" id="PTHR43194">
    <property type="entry name" value="HYDROLASE ALPHA/BETA FOLD FAMILY"/>
    <property type="match status" value="1"/>
</dbReference>
<comment type="caution">
    <text evidence="2">The sequence shown here is derived from an EMBL/GenBank/DDBJ whole genome shotgun (WGS) entry which is preliminary data.</text>
</comment>
<dbReference type="SUPFAM" id="SSF53474">
    <property type="entry name" value="alpha/beta-Hydrolases"/>
    <property type="match status" value="1"/>
</dbReference>
<dbReference type="EMBL" id="RBKV01000001">
    <property type="protein sequence ID" value="RKR95280.1"/>
    <property type="molecule type" value="Genomic_DNA"/>
</dbReference>
<dbReference type="Pfam" id="PF12697">
    <property type="entry name" value="Abhydrolase_6"/>
    <property type="match status" value="1"/>
</dbReference>
<dbReference type="RefSeq" id="WP_062798432.1">
    <property type="nucleotide sequence ID" value="NZ_CBCRXS010000002.1"/>
</dbReference>
<proteinExistence type="predicted"/>
<feature type="domain" description="AB hydrolase-1" evidence="1">
    <location>
        <begin position="29"/>
        <end position="263"/>
    </location>
</feature>
<reference evidence="2 3" key="1">
    <citation type="submission" date="2018-10" db="EMBL/GenBank/DDBJ databases">
        <title>Sequencing the genomes of 1000 actinobacteria strains.</title>
        <authorList>
            <person name="Klenk H.-P."/>
        </authorList>
    </citation>
    <scope>NUCLEOTIDE SEQUENCE [LARGE SCALE GENOMIC DNA]</scope>
    <source>
        <strain evidence="2 3">DSM 44343</strain>
    </source>
</reference>
<protein>
    <submittedName>
        <fullName evidence="2">Pimeloyl-ACP methyl ester carboxylesterase</fullName>
    </submittedName>
</protein>
<dbReference type="GO" id="GO:0003824">
    <property type="term" value="F:catalytic activity"/>
    <property type="evidence" value="ECO:0007669"/>
    <property type="project" value="UniProtKB-ARBA"/>
</dbReference>
<dbReference type="Proteomes" id="UP000274762">
    <property type="component" value="Unassembled WGS sequence"/>
</dbReference>